<accession>A0A853R395</accession>
<organism evidence="1 2">
    <name type="scientific">Vibrio ordalii FS-238</name>
    <dbReference type="NCBI Taxonomy" id="617133"/>
    <lineage>
        <taxon>Bacteria</taxon>
        <taxon>Pseudomonadati</taxon>
        <taxon>Pseudomonadota</taxon>
        <taxon>Gammaproteobacteria</taxon>
        <taxon>Vibrionales</taxon>
        <taxon>Vibrionaceae</taxon>
        <taxon>Vibrio</taxon>
    </lineage>
</organism>
<evidence type="ECO:0000313" key="1">
    <source>
        <dbReference type="EMBL" id="OEE34156.1"/>
    </source>
</evidence>
<gene>
    <name evidence="1" type="ORF">A1QS_17425</name>
</gene>
<comment type="caution">
    <text evidence="1">The sequence shown here is derived from an EMBL/GenBank/DDBJ whole genome shotgun (WGS) entry which is preliminary data.</text>
</comment>
<protein>
    <submittedName>
        <fullName evidence="1">Uncharacterized protein</fullName>
    </submittedName>
</protein>
<dbReference type="Proteomes" id="UP000094808">
    <property type="component" value="Unassembled WGS sequence"/>
</dbReference>
<proteinExistence type="predicted"/>
<sequence>MDTLWIRQDNIRMMLWTPLKEQVMSIDRSVSTMESLDTARMAMQDEPKNWPLLWMMHGAHNLVAGLLRVRL</sequence>
<evidence type="ECO:0000313" key="2">
    <source>
        <dbReference type="Proteomes" id="UP000094808"/>
    </source>
</evidence>
<dbReference type="EMBL" id="AJYS02000228">
    <property type="protein sequence ID" value="OEE34156.1"/>
    <property type="molecule type" value="Genomic_DNA"/>
</dbReference>
<name>A0A853R395_9VIBR</name>
<reference evidence="1 2" key="1">
    <citation type="journal article" date="2012" name="Science">
        <title>Ecological populations of bacteria act as socially cohesive units of antibiotic production and resistance.</title>
        <authorList>
            <person name="Cordero O.X."/>
            <person name="Wildschutte H."/>
            <person name="Kirkup B."/>
            <person name="Proehl S."/>
            <person name="Ngo L."/>
            <person name="Hussain F."/>
            <person name="Le Roux F."/>
            <person name="Mincer T."/>
            <person name="Polz M.F."/>
        </authorList>
    </citation>
    <scope>NUCLEOTIDE SEQUENCE [LARGE SCALE GENOMIC DNA]</scope>
    <source>
        <strain evidence="1 2">FS-238</strain>
    </source>
</reference>
<keyword evidence="2" id="KW-1185">Reference proteome</keyword>
<dbReference type="AlphaFoldDB" id="A0A853R395"/>